<evidence type="ECO:0008006" key="4">
    <source>
        <dbReference type="Google" id="ProtNLM"/>
    </source>
</evidence>
<dbReference type="Gene3D" id="3.30.70.1820">
    <property type="entry name" value="L1 transposable element, RRM domain"/>
    <property type="match status" value="1"/>
</dbReference>
<feature type="coiled-coil region" evidence="1">
    <location>
        <begin position="1"/>
        <end position="35"/>
    </location>
</feature>
<evidence type="ECO:0000313" key="3">
    <source>
        <dbReference type="Proteomes" id="UP001066276"/>
    </source>
</evidence>
<dbReference type="PANTHER" id="PTHR11505">
    <property type="entry name" value="L1 TRANSPOSABLE ELEMENT-RELATED"/>
    <property type="match status" value="1"/>
</dbReference>
<dbReference type="InterPro" id="IPR004244">
    <property type="entry name" value="Transposase_22"/>
</dbReference>
<keyword evidence="1" id="KW-0175">Coiled coil</keyword>
<name>A0AAV7MWL5_PLEWA</name>
<comment type="caution">
    <text evidence="2">The sequence shown here is derived from an EMBL/GenBank/DDBJ whole genome shotgun (WGS) entry which is preliminary data.</text>
</comment>
<gene>
    <name evidence="2" type="ORF">NDU88_005396</name>
</gene>
<protein>
    <recommendedName>
        <fullName evidence="4">L1 transposable element RRM domain-containing protein</fullName>
    </recommendedName>
</protein>
<evidence type="ECO:0000256" key="1">
    <source>
        <dbReference type="SAM" id="Coils"/>
    </source>
</evidence>
<dbReference type="AlphaFoldDB" id="A0AAV7MWL5"/>
<organism evidence="2 3">
    <name type="scientific">Pleurodeles waltl</name>
    <name type="common">Iberian ribbed newt</name>
    <dbReference type="NCBI Taxonomy" id="8319"/>
    <lineage>
        <taxon>Eukaryota</taxon>
        <taxon>Metazoa</taxon>
        <taxon>Chordata</taxon>
        <taxon>Craniata</taxon>
        <taxon>Vertebrata</taxon>
        <taxon>Euteleostomi</taxon>
        <taxon>Amphibia</taxon>
        <taxon>Batrachia</taxon>
        <taxon>Caudata</taxon>
        <taxon>Salamandroidea</taxon>
        <taxon>Salamandridae</taxon>
        <taxon>Pleurodelinae</taxon>
        <taxon>Pleurodeles</taxon>
    </lineage>
</organism>
<evidence type="ECO:0000313" key="2">
    <source>
        <dbReference type="EMBL" id="KAJ1108012.1"/>
    </source>
</evidence>
<keyword evidence="3" id="KW-1185">Reference proteome</keyword>
<accession>A0AAV7MWL5</accession>
<reference evidence="2" key="1">
    <citation type="journal article" date="2022" name="bioRxiv">
        <title>Sequencing and chromosome-scale assembly of the giantPleurodeles waltlgenome.</title>
        <authorList>
            <person name="Brown T."/>
            <person name="Elewa A."/>
            <person name="Iarovenko S."/>
            <person name="Subramanian E."/>
            <person name="Araus A.J."/>
            <person name="Petzold A."/>
            <person name="Susuki M."/>
            <person name="Suzuki K.-i.T."/>
            <person name="Hayashi T."/>
            <person name="Toyoda A."/>
            <person name="Oliveira C."/>
            <person name="Osipova E."/>
            <person name="Leigh N.D."/>
            <person name="Simon A."/>
            <person name="Yun M.H."/>
        </authorList>
    </citation>
    <scope>NUCLEOTIDE SEQUENCE</scope>
    <source>
        <strain evidence="2">20211129_DDA</strain>
        <tissue evidence="2">Liver</tissue>
    </source>
</reference>
<sequence length="210" mass="24201">MDILTQRTQILENQVTQLNEMVETHTNNIEVLKTTGKQNTQRLEVLENNARRNNIKIMNVAEGVEGNNIKMFVVGLLSQGEVWEGSEDLLSHNIQRVHRDPFRRSPGATKPRRILVNFLTYAIKEKILSTALKIGTLSANGVSFEVRSDVSRMTSNRQWELGKRLEEFRKLGATAQLKFPATLRVMRDNRMYDIRDPYEADSLLEKFKNN</sequence>
<dbReference type="Proteomes" id="UP001066276">
    <property type="component" value="Chromosome 9"/>
</dbReference>
<proteinExistence type="predicted"/>
<dbReference type="EMBL" id="JANPWB010000013">
    <property type="protein sequence ID" value="KAJ1108012.1"/>
    <property type="molecule type" value="Genomic_DNA"/>
</dbReference>